<name>A0AAF0EWP4_9BASI</name>
<dbReference type="Proteomes" id="UP001217754">
    <property type="component" value="Chromosome 2"/>
</dbReference>
<gene>
    <name evidence="1" type="ORF">MJAP1_001494</name>
</gene>
<dbReference type="EMBL" id="CP119959">
    <property type="protein sequence ID" value="WFD38538.1"/>
    <property type="molecule type" value="Genomic_DNA"/>
</dbReference>
<dbReference type="PANTHER" id="PTHR10285">
    <property type="entry name" value="URIDINE KINASE"/>
    <property type="match status" value="1"/>
</dbReference>
<dbReference type="AlphaFoldDB" id="A0AAF0EWP4"/>
<accession>A0AAF0EWP4</accession>
<sequence>MQAQVDSLAGRVLRGAEALDTPRRFLVGLSGIPGSGKTTLARCVTDAVNRQAGAEVCVCVGMDGFHYTRAQLDAMDDPAYAHARRGAAFTFDADAFVAFVERLRASGHPGALPTLHAPSFSHAEKDPVADGITILPSHKIVLVEGLYCNLSVAPWDRAAACWDLRWLLTIDEAEARARLTRRHVEAGLAPTPDAARHRADTNDLPNGAWILAHTIEPIERLST</sequence>
<keyword evidence="2" id="KW-1185">Reference proteome</keyword>
<evidence type="ECO:0000313" key="1">
    <source>
        <dbReference type="EMBL" id="WFD38538.1"/>
    </source>
</evidence>
<protein>
    <recommendedName>
        <fullName evidence="3">Phosphoribulokinase/uridine kinase domain-containing protein</fullName>
    </recommendedName>
</protein>
<proteinExistence type="predicted"/>
<organism evidence="1 2">
    <name type="scientific">Malassezia japonica</name>
    <dbReference type="NCBI Taxonomy" id="223818"/>
    <lineage>
        <taxon>Eukaryota</taxon>
        <taxon>Fungi</taxon>
        <taxon>Dikarya</taxon>
        <taxon>Basidiomycota</taxon>
        <taxon>Ustilaginomycotina</taxon>
        <taxon>Malasseziomycetes</taxon>
        <taxon>Malasseziales</taxon>
        <taxon>Malasseziaceae</taxon>
        <taxon>Malassezia</taxon>
    </lineage>
</organism>
<dbReference type="InterPro" id="IPR027417">
    <property type="entry name" value="P-loop_NTPase"/>
</dbReference>
<dbReference type="SUPFAM" id="SSF52540">
    <property type="entry name" value="P-loop containing nucleoside triphosphate hydrolases"/>
    <property type="match status" value="1"/>
</dbReference>
<dbReference type="GeneID" id="85225143"/>
<dbReference type="RefSeq" id="XP_060121435.1">
    <property type="nucleotide sequence ID" value="XM_060265452.1"/>
</dbReference>
<evidence type="ECO:0008006" key="3">
    <source>
        <dbReference type="Google" id="ProtNLM"/>
    </source>
</evidence>
<dbReference type="Gene3D" id="3.40.50.300">
    <property type="entry name" value="P-loop containing nucleotide triphosphate hydrolases"/>
    <property type="match status" value="2"/>
</dbReference>
<evidence type="ECO:0000313" key="2">
    <source>
        <dbReference type="Proteomes" id="UP001217754"/>
    </source>
</evidence>
<reference evidence="1" key="1">
    <citation type="submission" date="2023-03" db="EMBL/GenBank/DDBJ databases">
        <title>Mating type loci evolution in Malassezia.</title>
        <authorList>
            <person name="Coelho M.A."/>
        </authorList>
    </citation>
    <scope>NUCLEOTIDE SEQUENCE</scope>
    <source>
        <strain evidence="1">CBS 9431</strain>
    </source>
</reference>